<feature type="chain" id="PRO_5026204777" evidence="1">
    <location>
        <begin position="22"/>
        <end position="262"/>
    </location>
</feature>
<dbReference type="Gene3D" id="3.40.50.1820">
    <property type="entry name" value="alpha/beta hydrolase"/>
    <property type="match status" value="1"/>
</dbReference>
<dbReference type="InterPro" id="IPR029058">
    <property type="entry name" value="AB_hydrolase_fold"/>
</dbReference>
<dbReference type="EMBL" id="WTYR01000001">
    <property type="protein sequence ID" value="MXP10686.1"/>
    <property type="molecule type" value="Genomic_DNA"/>
</dbReference>
<dbReference type="OrthoDB" id="9798884at2"/>
<accession>A0A6I4U4M5</accession>
<keyword evidence="1" id="KW-0732">Signal</keyword>
<dbReference type="PANTHER" id="PTHR12277:SF79">
    <property type="entry name" value="XAA-PRO DIPEPTIDYL-PEPTIDASE-RELATED"/>
    <property type="match status" value="1"/>
</dbReference>
<dbReference type="Pfam" id="PF12146">
    <property type="entry name" value="Hydrolase_4"/>
    <property type="match status" value="1"/>
</dbReference>
<dbReference type="AlphaFoldDB" id="A0A6I4U4M5"/>
<evidence type="ECO:0000259" key="2">
    <source>
        <dbReference type="Pfam" id="PF12146"/>
    </source>
</evidence>
<evidence type="ECO:0000313" key="3">
    <source>
        <dbReference type="EMBL" id="MXP10686.1"/>
    </source>
</evidence>
<protein>
    <submittedName>
        <fullName evidence="3">Alpha/beta fold hydrolase</fullName>
    </submittedName>
</protein>
<evidence type="ECO:0000313" key="4">
    <source>
        <dbReference type="Proteomes" id="UP000429229"/>
    </source>
</evidence>
<feature type="domain" description="Serine aminopeptidase S33" evidence="2">
    <location>
        <begin position="68"/>
        <end position="176"/>
    </location>
</feature>
<dbReference type="PANTHER" id="PTHR12277">
    <property type="entry name" value="ALPHA/BETA HYDROLASE DOMAIN-CONTAINING PROTEIN"/>
    <property type="match status" value="1"/>
</dbReference>
<dbReference type="InterPro" id="IPR022742">
    <property type="entry name" value="Hydrolase_4"/>
</dbReference>
<reference evidence="3 4" key="1">
    <citation type="submission" date="2019-12" db="EMBL/GenBank/DDBJ databases">
        <title>Genomic-based taxomic classification of the family Erythrobacteraceae.</title>
        <authorList>
            <person name="Xu L."/>
        </authorList>
    </citation>
    <scope>NUCLEOTIDE SEQUENCE [LARGE SCALE GENOMIC DNA]</scope>
    <source>
        <strain evidence="3 4">LMG 29519</strain>
    </source>
</reference>
<keyword evidence="3" id="KW-0378">Hydrolase</keyword>
<evidence type="ECO:0000256" key="1">
    <source>
        <dbReference type="SAM" id="SignalP"/>
    </source>
</evidence>
<dbReference type="GO" id="GO:0016787">
    <property type="term" value="F:hydrolase activity"/>
    <property type="evidence" value="ECO:0007669"/>
    <property type="project" value="UniProtKB-KW"/>
</dbReference>
<proteinExistence type="predicted"/>
<feature type="signal peptide" evidence="1">
    <location>
        <begin position="1"/>
        <end position="21"/>
    </location>
</feature>
<sequence>MARGIMLIAAGLLALAGPAQAQSQVYEPVSLADTDATFVGEAPQAIEATTADGLVLQGAYWPPDEGVDQIVVVFHGNSYNHLVMAVRAEPLRVGGRGVLVASYRGFGDNPGKPSETGLYADAEAWIAKAREVQPDARLYLFGFSLGGAVALEMAARHNVIAVATLGAFTRLKDAAPRVLRPFVTEKYDNLKAIARVDEPILVMHGTKDDVVSPKLADRIEKAGGARVTRVNLTGGKHWVPLETIAPRIWQAWEATEVEAPPE</sequence>
<comment type="caution">
    <text evidence="3">The sequence shown here is derived from an EMBL/GenBank/DDBJ whole genome shotgun (WGS) entry which is preliminary data.</text>
</comment>
<dbReference type="Proteomes" id="UP000429229">
    <property type="component" value="Unassembled WGS sequence"/>
</dbReference>
<keyword evidence="4" id="KW-1185">Reference proteome</keyword>
<name>A0A6I4U4M5_9SPHN</name>
<dbReference type="SUPFAM" id="SSF53474">
    <property type="entry name" value="alpha/beta-Hydrolases"/>
    <property type="match status" value="1"/>
</dbReference>
<gene>
    <name evidence="3" type="ORF">GRI68_10905</name>
</gene>
<organism evidence="3 4">
    <name type="scientific">Alteriqipengyuania halimionae</name>
    <dbReference type="NCBI Taxonomy" id="1926630"/>
    <lineage>
        <taxon>Bacteria</taxon>
        <taxon>Pseudomonadati</taxon>
        <taxon>Pseudomonadota</taxon>
        <taxon>Alphaproteobacteria</taxon>
        <taxon>Sphingomonadales</taxon>
        <taxon>Erythrobacteraceae</taxon>
        <taxon>Alteriqipengyuania</taxon>
    </lineage>
</organism>